<accession>A0ABV8U1V4</accession>
<keyword evidence="1" id="KW-0812">Transmembrane</keyword>
<sequence length="178" mass="18860">MIETISRNRAAVTTLATSLLLLVVVGTASFQTWLHARIGYLTPIAALGEPRSVPGLRFSPMGHQMTAHMVVDGLLALAVAVALAAWAKGYGEKRPEAGSLRFAWGITRITMLLFAAANTVRVTVYGFQAETPGTLYLLQVGASWVLAVVYGLVVGTIIGAVASAVRRTGRERREAPAG</sequence>
<feature type="transmembrane region" description="Helical" evidence="1">
    <location>
        <begin position="65"/>
        <end position="87"/>
    </location>
</feature>
<evidence type="ECO:0000256" key="1">
    <source>
        <dbReference type="SAM" id="Phobius"/>
    </source>
</evidence>
<name>A0ABV8U1V4_9ACTN</name>
<evidence type="ECO:0000313" key="2">
    <source>
        <dbReference type="EMBL" id="MFC4336602.1"/>
    </source>
</evidence>
<reference evidence="3" key="1">
    <citation type="journal article" date="2019" name="Int. J. Syst. Evol. Microbiol.">
        <title>The Global Catalogue of Microorganisms (GCM) 10K type strain sequencing project: providing services to taxonomists for standard genome sequencing and annotation.</title>
        <authorList>
            <consortium name="The Broad Institute Genomics Platform"/>
            <consortium name="The Broad Institute Genome Sequencing Center for Infectious Disease"/>
            <person name="Wu L."/>
            <person name="Ma J."/>
        </authorList>
    </citation>
    <scope>NUCLEOTIDE SEQUENCE [LARGE SCALE GENOMIC DNA]</scope>
    <source>
        <strain evidence="3">IBRC-M 10908</strain>
    </source>
</reference>
<keyword evidence="1" id="KW-0472">Membrane</keyword>
<keyword evidence="3" id="KW-1185">Reference proteome</keyword>
<feature type="transmembrane region" description="Helical" evidence="1">
    <location>
        <begin position="99"/>
        <end position="117"/>
    </location>
</feature>
<organism evidence="2 3">
    <name type="scientific">Salininema proteolyticum</name>
    <dbReference type="NCBI Taxonomy" id="1607685"/>
    <lineage>
        <taxon>Bacteria</taxon>
        <taxon>Bacillati</taxon>
        <taxon>Actinomycetota</taxon>
        <taxon>Actinomycetes</taxon>
        <taxon>Glycomycetales</taxon>
        <taxon>Glycomycetaceae</taxon>
        <taxon>Salininema</taxon>
    </lineage>
</organism>
<protein>
    <submittedName>
        <fullName evidence="2">Uncharacterized protein</fullName>
    </submittedName>
</protein>
<dbReference type="RefSeq" id="WP_380622700.1">
    <property type="nucleotide sequence ID" value="NZ_JBHSDK010000021.1"/>
</dbReference>
<keyword evidence="1" id="KW-1133">Transmembrane helix</keyword>
<proteinExistence type="predicted"/>
<comment type="caution">
    <text evidence="2">The sequence shown here is derived from an EMBL/GenBank/DDBJ whole genome shotgun (WGS) entry which is preliminary data.</text>
</comment>
<gene>
    <name evidence="2" type="ORF">ACFPET_15470</name>
</gene>
<evidence type="ECO:0000313" key="3">
    <source>
        <dbReference type="Proteomes" id="UP001595823"/>
    </source>
</evidence>
<feature type="transmembrane region" description="Helical" evidence="1">
    <location>
        <begin position="137"/>
        <end position="165"/>
    </location>
</feature>
<dbReference type="Proteomes" id="UP001595823">
    <property type="component" value="Unassembled WGS sequence"/>
</dbReference>
<dbReference type="EMBL" id="JBHSDK010000021">
    <property type="protein sequence ID" value="MFC4336602.1"/>
    <property type="molecule type" value="Genomic_DNA"/>
</dbReference>